<keyword evidence="2" id="KW-0902">Two-component regulatory system</keyword>
<dbReference type="EMBL" id="PCRM01000044">
    <property type="protein sequence ID" value="PIP21388.1"/>
    <property type="molecule type" value="Genomic_DNA"/>
</dbReference>
<dbReference type="InterPro" id="IPR050595">
    <property type="entry name" value="Bact_response_regulator"/>
</dbReference>
<dbReference type="SMART" id="SM00448">
    <property type="entry name" value="REC"/>
    <property type="match status" value="1"/>
</dbReference>
<dbReference type="FunFam" id="3.40.50.2300:FF:000001">
    <property type="entry name" value="DNA-binding response regulator PhoB"/>
    <property type="match status" value="1"/>
</dbReference>
<reference evidence="8 9" key="1">
    <citation type="submission" date="2017-09" db="EMBL/GenBank/DDBJ databases">
        <title>Depth-based differentiation of microbial function through sediment-hosted aquifers and enrichment of novel symbionts in the deep terrestrial subsurface.</title>
        <authorList>
            <person name="Probst A.J."/>
            <person name="Ladd B."/>
            <person name="Jarett J.K."/>
            <person name="Geller-Mcgrath D.E."/>
            <person name="Sieber C.M."/>
            <person name="Emerson J.B."/>
            <person name="Anantharaman K."/>
            <person name="Thomas B.C."/>
            <person name="Malmstrom R."/>
            <person name="Stieglmeier M."/>
            <person name="Klingl A."/>
            <person name="Woyke T."/>
            <person name="Ryan C.M."/>
            <person name="Banfield J.F."/>
        </authorList>
    </citation>
    <scope>NUCLEOTIDE SEQUENCE [LARGE SCALE GENOMIC DNA]</scope>
    <source>
        <strain evidence="8">CG23_combo_of_CG06-09_8_20_14_all_40_13</strain>
    </source>
</reference>
<feature type="domain" description="Response regulatory" evidence="7">
    <location>
        <begin position="8"/>
        <end position="124"/>
    </location>
</feature>
<dbReference type="CDD" id="cd17574">
    <property type="entry name" value="REC_OmpR"/>
    <property type="match status" value="1"/>
</dbReference>
<dbReference type="InterPro" id="IPR001789">
    <property type="entry name" value="Sig_transdc_resp-reg_receiver"/>
</dbReference>
<comment type="caution">
    <text evidence="8">The sequence shown here is derived from an EMBL/GenBank/DDBJ whole genome shotgun (WGS) entry which is preliminary data.</text>
</comment>
<evidence type="ECO:0000256" key="1">
    <source>
        <dbReference type="ARBA" id="ARBA00022553"/>
    </source>
</evidence>
<evidence type="ECO:0000256" key="6">
    <source>
        <dbReference type="PROSITE-ProRule" id="PRU00169"/>
    </source>
</evidence>
<dbReference type="SUPFAM" id="SSF52172">
    <property type="entry name" value="CheY-like"/>
    <property type="match status" value="1"/>
</dbReference>
<dbReference type="GO" id="GO:0000160">
    <property type="term" value="P:phosphorelay signal transduction system"/>
    <property type="evidence" value="ECO:0007669"/>
    <property type="project" value="UniProtKB-KW"/>
</dbReference>
<gene>
    <name evidence="8" type="ORF">COX39_03455</name>
</gene>
<dbReference type="Pfam" id="PF00072">
    <property type="entry name" value="Response_reg"/>
    <property type="match status" value="1"/>
</dbReference>
<dbReference type="GO" id="GO:0003677">
    <property type="term" value="F:DNA binding"/>
    <property type="evidence" value="ECO:0007669"/>
    <property type="project" value="UniProtKB-KW"/>
</dbReference>
<keyword evidence="5" id="KW-0804">Transcription</keyword>
<evidence type="ECO:0000313" key="8">
    <source>
        <dbReference type="EMBL" id="PIP21388.1"/>
    </source>
</evidence>
<keyword evidence="3" id="KW-0805">Transcription regulation</keyword>
<name>A0A2G9YQ80_9BACT</name>
<dbReference type="PROSITE" id="PS50110">
    <property type="entry name" value="RESPONSE_REGULATORY"/>
    <property type="match status" value="1"/>
</dbReference>
<feature type="modified residue" description="4-aspartylphosphate" evidence="6">
    <location>
        <position position="57"/>
    </location>
</feature>
<accession>A0A2G9YQ80</accession>
<dbReference type="PANTHER" id="PTHR44591">
    <property type="entry name" value="STRESS RESPONSE REGULATOR PROTEIN 1"/>
    <property type="match status" value="1"/>
</dbReference>
<dbReference type="AlphaFoldDB" id="A0A2G9YQ80"/>
<dbReference type="InterPro" id="IPR011006">
    <property type="entry name" value="CheY-like_superfamily"/>
</dbReference>
<keyword evidence="4" id="KW-0238">DNA-binding</keyword>
<dbReference type="Gene3D" id="3.40.50.2300">
    <property type="match status" value="1"/>
</dbReference>
<evidence type="ECO:0000256" key="5">
    <source>
        <dbReference type="ARBA" id="ARBA00023163"/>
    </source>
</evidence>
<evidence type="ECO:0000256" key="2">
    <source>
        <dbReference type="ARBA" id="ARBA00023012"/>
    </source>
</evidence>
<evidence type="ECO:0000259" key="7">
    <source>
        <dbReference type="PROSITE" id="PS50110"/>
    </source>
</evidence>
<proteinExistence type="predicted"/>
<evidence type="ECO:0000256" key="4">
    <source>
        <dbReference type="ARBA" id="ARBA00023125"/>
    </source>
</evidence>
<dbReference type="PANTHER" id="PTHR44591:SF3">
    <property type="entry name" value="RESPONSE REGULATORY DOMAIN-CONTAINING PROTEIN"/>
    <property type="match status" value="1"/>
</dbReference>
<dbReference type="Proteomes" id="UP000231567">
    <property type="component" value="Unassembled WGS sequence"/>
</dbReference>
<evidence type="ECO:0000313" key="9">
    <source>
        <dbReference type="Proteomes" id="UP000231567"/>
    </source>
</evidence>
<protein>
    <submittedName>
        <fullName evidence="8">Response regulator</fullName>
    </submittedName>
</protein>
<evidence type="ECO:0000256" key="3">
    <source>
        <dbReference type="ARBA" id="ARBA00023015"/>
    </source>
</evidence>
<keyword evidence="1 6" id="KW-0597">Phosphoprotein</keyword>
<organism evidence="8 9">
    <name type="scientific">Candidatus Nealsonbacteria bacterium CG23_combo_of_CG06-09_8_20_14_all_40_13</name>
    <dbReference type="NCBI Taxonomy" id="1974724"/>
    <lineage>
        <taxon>Bacteria</taxon>
        <taxon>Candidatus Nealsoniibacteriota</taxon>
    </lineage>
</organism>
<sequence>MEDNPKTRVLIVDDDVTLLEMYKERLAAEGYEVTTASNGEEGLARAVDILPQLILLDLMMPKVNGFDVLDILKTTPETKNIPIIILTALIQDTNKQRGLKSGAADYIVKSETMPKEVIEKIKSVIEKNIKNIAS</sequence>